<dbReference type="PANTHER" id="PTHR37478:SF2">
    <property type="entry name" value="UPF0251 PROTEIN TK0562"/>
    <property type="match status" value="1"/>
</dbReference>
<dbReference type="Pfam" id="PF02001">
    <property type="entry name" value="DUF134"/>
    <property type="match status" value="1"/>
</dbReference>
<dbReference type="InterPro" id="IPR036388">
    <property type="entry name" value="WH-like_DNA-bd_sf"/>
</dbReference>
<gene>
    <name evidence="3" type="ORF">H8Z77_03720</name>
</gene>
<reference evidence="3 4" key="1">
    <citation type="submission" date="2020-08" db="EMBL/GenBank/DDBJ databases">
        <title>Genome public.</title>
        <authorList>
            <person name="Liu C."/>
            <person name="Sun Q."/>
        </authorList>
    </citation>
    <scope>NUCLEOTIDE SEQUENCE [LARGE SCALE GENOMIC DNA]</scope>
    <source>
        <strain evidence="3 4">NSJ-27</strain>
    </source>
</reference>
<name>A0ABR7IPS6_9CLOT</name>
<organism evidence="3 4">
    <name type="scientific">Clostridium facile</name>
    <dbReference type="NCBI Taxonomy" id="2763035"/>
    <lineage>
        <taxon>Bacteria</taxon>
        <taxon>Bacillati</taxon>
        <taxon>Bacillota</taxon>
        <taxon>Clostridia</taxon>
        <taxon>Eubacteriales</taxon>
        <taxon>Clostridiaceae</taxon>
        <taxon>Clostridium</taxon>
    </lineage>
</organism>
<dbReference type="RefSeq" id="WP_186996217.1">
    <property type="nucleotide sequence ID" value="NZ_JACOQK010000001.1"/>
</dbReference>
<dbReference type="InterPro" id="IPR002852">
    <property type="entry name" value="UPF0251"/>
</dbReference>
<sequence length="113" mass="12784">MPRPCKRRRICALPGCRRFGVLDGSLKKQPPVIMTLDEFETIRLIDLEGLSQQQSAEQMDVARATVQAIYAEARKKLAICLIQGRELRIEGGEYLLCDGSNQNCRCCHCCKKQ</sequence>
<dbReference type="InterPro" id="IPR013324">
    <property type="entry name" value="RNA_pol_sigma_r3/r4-like"/>
</dbReference>
<comment type="similarity">
    <text evidence="1 2">Belongs to the UPF0251 family.</text>
</comment>
<evidence type="ECO:0000256" key="2">
    <source>
        <dbReference type="HAMAP-Rule" id="MF_00674"/>
    </source>
</evidence>
<evidence type="ECO:0000256" key="1">
    <source>
        <dbReference type="ARBA" id="ARBA00009350"/>
    </source>
</evidence>
<dbReference type="Proteomes" id="UP000649151">
    <property type="component" value="Unassembled WGS sequence"/>
</dbReference>
<dbReference type="EMBL" id="JACOQK010000001">
    <property type="protein sequence ID" value="MBC5787132.1"/>
    <property type="molecule type" value="Genomic_DNA"/>
</dbReference>
<proteinExistence type="inferred from homology"/>
<comment type="caution">
    <text evidence="3">The sequence shown here is derived from an EMBL/GenBank/DDBJ whole genome shotgun (WGS) entry which is preliminary data.</text>
</comment>
<dbReference type="HAMAP" id="MF_00674">
    <property type="entry name" value="UPF0251"/>
    <property type="match status" value="1"/>
</dbReference>
<dbReference type="PANTHER" id="PTHR37478">
    <property type="match status" value="1"/>
</dbReference>
<protein>
    <recommendedName>
        <fullName evidence="2">UPF0251 protein H8Z77_03720</fullName>
    </recommendedName>
</protein>
<keyword evidence="4" id="KW-1185">Reference proteome</keyword>
<evidence type="ECO:0000313" key="3">
    <source>
        <dbReference type="EMBL" id="MBC5787132.1"/>
    </source>
</evidence>
<dbReference type="Gene3D" id="1.10.10.10">
    <property type="entry name" value="Winged helix-like DNA-binding domain superfamily/Winged helix DNA-binding domain"/>
    <property type="match status" value="1"/>
</dbReference>
<accession>A0ABR7IPS6</accession>
<evidence type="ECO:0000313" key="4">
    <source>
        <dbReference type="Proteomes" id="UP000649151"/>
    </source>
</evidence>
<dbReference type="SUPFAM" id="SSF88659">
    <property type="entry name" value="Sigma3 and sigma4 domains of RNA polymerase sigma factors"/>
    <property type="match status" value="1"/>
</dbReference>